<evidence type="ECO:0000313" key="1">
    <source>
        <dbReference type="EMBL" id="AFJ69332.1"/>
    </source>
</evidence>
<reference evidence="1" key="1">
    <citation type="journal article" date="2012" name="Bioengineered">
        <title>Additional insights into the genome of the oleaginous model alga Nannochloropsis gaditana.</title>
        <authorList>
            <person name="Jinkerson R.E."/>
            <person name="Radakovits R."/>
            <person name="Posewitz M.C."/>
        </authorList>
    </citation>
    <scope>NUCLEOTIDE SEQUENCE</scope>
    <source>
        <strain evidence="1">CCMP526</strain>
    </source>
</reference>
<dbReference type="EMBL" id="JU980269">
    <property type="protein sequence ID" value="AFJ69332.1"/>
    <property type="molecule type" value="mRNA"/>
</dbReference>
<accession>I2CQZ9</accession>
<organism evidence="1">
    <name type="scientific">Nannochloropsis gaditana (strain CCMP526)</name>
    <name type="common">Green microalga</name>
    <name type="synonym">Microchloropsis gaditana</name>
    <dbReference type="NCBI Taxonomy" id="1093141"/>
    <lineage>
        <taxon>Eukaryota</taxon>
        <taxon>Sar</taxon>
        <taxon>Stramenopiles</taxon>
        <taxon>Ochrophyta</taxon>
        <taxon>Eustigmatophyceae</taxon>
        <taxon>Eustigmatales</taxon>
        <taxon>Monodopsidaceae</taxon>
        <taxon>Nannochloropsis</taxon>
    </lineage>
</organism>
<sequence length="596" mass="66703">MFDSKKQTYPAESMKCYQDAKARAMESLAQNYALKLDVVKQIEEFEIARREYFDNKRGSNAIYLMAFTEILKRSKAENTQYLEFFNRKVAAENTYVRCILEMIEESEKLKHGGAHKSPCERTSVDPKKNALDDLMAVQEHMVQQVHIFAKVIETNIIPVLEEMITTFNASEESILQDGGTYLEDIDVAEDHVQQAFIQYRDQAQALEKMGMSEGQDLWIYEMHYRMAVVILLETWELSSTALTAMFARMKDTEMARRQAIHSALQTLNEEQTAYWAKLPHLGVTLSSLVQSHATDPRLIEKQIGADIRMGAKRLGLSEEGIHLKGQIMATRPLRVFTQASIQSANLGKTSSFNESTMEHRIKSGSGSFRCETEVVPNKKTAKANKNRRKKQAKKLFSQRLDGPLQSPLITRAQIFEQKSTNVFTCKRHVLAVMTIDSYLHIFDLPQVSIRSQTVAANTASPAAQAALYGLIKRPDHVSRAVGHTSSVISSNAVFTSDKEGTLKTLDLVSPRLTLNLAQCEAYVKGAASKKDTCLEIVEVGAGLGSKGFKKVLEGLAHRRVVVLKGNTQEELEDWCGVIDACKRMLRAGSPAVVGAR</sequence>
<name>I2CQZ9_NANGC</name>
<dbReference type="InterPro" id="IPR027267">
    <property type="entry name" value="AH/BAR_dom_sf"/>
</dbReference>
<proteinExistence type="evidence at transcript level"/>
<dbReference type="SUPFAM" id="SSF103657">
    <property type="entry name" value="BAR/IMD domain-like"/>
    <property type="match status" value="1"/>
</dbReference>
<dbReference type="Gene3D" id="1.20.1270.60">
    <property type="entry name" value="Arfaptin homology (AH) domain/BAR domain"/>
    <property type="match status" value="1"/>
</dbReference>
<gene>
    <name evidence="1" type="ORF">NGATSA_2012800</name>
</gene>
<protein>
    <submittedName>
        <fullName evidence="1">Uncharacterized protein</fullName>
    </submittedName>
</protein>
<dbReference type="AlphaFoldDB" id="I2CQZ9"/>
<reference evidence="1" key="2">
    <citation type="journal article" date="2012" name="Nat. Commun.">
        <title>Draft genome sequence and genetic transformation of the oleaginous alga Nannochloropis gaditana.</title>
        <authorList>
            <person name="Radakovits R."/>
            <person name="Jinkerson R.E."/>
            <person name="Fuerstenberg S.I."/>
            <person name="Tae H."/>
            <person name="Settlage R.E."/>
            <person name="Boore J.L."/>
            <person name="Posewitz M.C."/>
        </authorList>
    </citation>
    <scope>NUCLEOTIDE SEQUENCE</scope>
    <source>
        <strain evidence="1">CCMP526</strain>
    </source>
</reference>